<accession>A0A2N7LBI7</accession>
<reference evidence="3" key="1">
    <citation type="submission" date="2016-07" db="EMBL/GenBank/DDBJ databases">
        <title>Nontailed viruses are major unrecognized killers of bacteria in the ocean.</title>
        <authorList>
            <person name="Kauffman K."/>
            <person name="Hussain F."/>
            <person name="Yang J."/>
            <person name="Arevalo P."/>
            <person name="Brown J."/>
            <person name="Cutler M."/>
            <person name="Kelly L."/>
            <person name="Polz M.F."/>
        </authorList>
    </citation>
    <scope>NUCLEOTIDE SEQUENCE [LARGE SCALE GENOMIC DNA]</scope>
    <source>
        <strain evidence="3">10N.261.45.A10</strain>
    </source>
</reference>
<dbReference type="Proteomes" id="UP000235387">
    <property type="component" value="Unassembled WGS sequence"/>
</dbReference>
<protein>
    <submittedName>
        <fullName evidence="2">Amino acid ABC transporter</fullName>
    </submittedName>
</protein>
<organism evidence="2 3">
    <name type="scientific">Enterovibrio norvegicus</name>
    <dbReference type="NCBI Taxonomy" id="188144"/>
    <lineage>
        <taxon>Bacteria</taxon>
        <taxon>Pseudomonadati</taxon>
        <taxon>Pseudomonadota</taxon>
        <taxon>Gammaproteobacteria</taxon>
        <taxon>Vibrionales</taxon>
        <taxon>Vibrionaceae</taxon>
        <taxon>Enterovibrio</taxon>
    </lineage>
</organism>
<feature type="chain" id="PRO_5014983158" evidence="1">
    <location>
        <begin position="34"/>
        <end position="263"/>
    </location>
</feature>
<sequence>MNKMTRMFDKTNFNATSLLFAVSAILFSHTASSEVLDYYVVQDQAEPFQIQDKGTNHHGIITDILYKALEGSKYTLDIHTYPFNRMMAEMSSNQDKNWVTYGSPLWGDMQSANLSTQPVFDVEHSILSSTNSTFTYKNPEDLDGKVAVLLLGFNYPGLDGEIESGALSEVRVKNHQSAFRVVNRLKDIGGFVEMDLRLQYHLKRLGFTNKDYKLESISNVIPNYGIHIAFSPGIDHEIKEFIDNRLQEMVKKNEIEAIIAKYQ</sequence>
<dbReference type="AlphaFoldDB" id="A0A2N7LBI7"/>
<evidence type="ECO:0000313" key="3">
    <source>
        <dbReference type="Proteomes" id="UP000235387"/>
    </source>
</evidence>
<comment type="caution">
    <text evidence="2">The sequence shown here is derived from an EMBL/GenBank/DDBJ whole genome shotgun (WGS) entry which is preliminary data.</text>
</comment>
<name>A0A2N7LBI7_9GAMM</name>
<keyword evidence="1" id="KW-0732">Signal</keyword>
<gene>
    <name evidence="2" type="ORF">BCT23_14155</name>
</gene>
<proteinExistence type="predicted"/>
<evidence type="ECO:0000256" key="1">
    <source>
        <dbReference type="SAM" id="SignalP"/>
    </source>
</evidence>
<dbReference type="EMBL" id="MDAL01000017">
    <property type="protein sequence ID" value="PMN92618.1"/>
    <property type="molecule type" value="Genomic_DNA"/>
</dbReference>
<feature type="signal peptide" evidence="1">
    <location>
        <begin position="1"/>
        <end position="33"/>
    </location>
</feature>
<evidence type="ECO:0000313" key="2">
    <source>
        <dbReference type="EMBL" id="PMN92618.1"/>
    </source>
</evidence>
<dbReference type="SUPFAM" id="SSF53850">
    <property type="entry name" value="Periplasmic binding protein-like II"/>
    <property type="match status" value="1"/>
</dbReference>
<dbReference type="Gene3D" id="3.40.190.10">
    <property type="entry name" value="Periplasmic binding protein-like II"/>
    <property type="match status" value="2"/>
</dbReference>